<keyword evidence="2" id="KW-0732">Signal</keyword>
<dbReference type="Gene3D" id="1.10.225.10">
    <property type="entry name" value="Saposin-like"/>
    <property type="match status" value="1"/>
</dbReference>
<dbReference type="InterPro" id="IPR008139">
    <property type="entry name" value="SaposinB_dom"/>
</dbReference>
<accession>A0ABM5KAA7</accession>
<evidence type="ECO:0000313" key="5">
    <source>
        <dbReference type="Proteomes" id="UP001652700"/>
    </source>
</evidence>
<evidence type="ECO:0000313" key="4">
    <source>
        <dbReference type="EnsemblMetazoa" id="XP_050507126.1"/>
    </source>
</evidence>
<keyword evidence="5" id="KW-1185">Reference proteome</keyword>
<feature type="chain" id="PRO_5045075572" description="Saposin B-type domain-containing protein" evidence="2">
    <location>
        <begin position="19"/>
        <end position="102"/>
    </location>
</feature>
<name>A0ABM5KAA7_DIAVI</name>
<evidence type="ECO:0000256" key="1">
    <source>
        <dbReference type="ARBA" id="ARBA00023157"/>
    </source>
</evidence>
<evidence type="ECO:0000256" key="2">
    <source>
        <dbReference type="SAM" id="SignalP"/>
    </source>
</evidence>
<dbReference type="SUPFAM" id="SSF47862">
    <property type="entry name" value="Saposin"/>
    <property type="match status" value="1"/>
</dbReference>
<dbReference type="RefSeq" id="XP_050507126.1">
    <property type="nucleotide sequence ID" value="XM_050651169.1"/>
</dbReference>
<keyword evidence="1" id="KW-1015">Disulfide bond</keyword>
<organism evidence="4 5">
    <name type="scientific">Diabrotica virgifera virgifera</name>
    <name type="common">western corn rootworm</name>
    <dbReference type="NCBI Taxonomy" id="50390"/>
    <lineage>
        <taxon>Eukaryota</taxon>
        <taxon>Metazoa</taxon>
        <taxon>Ecdysozoa</taxon>
        <taxon>Arthropoda</taxon>
        <taxon>Hexapoda</taxon>
        <taxon>Insecta</taxon>
        <taxon>Pterygota</taxon>
        <taxon>Neoptera</taxon>
        <taxon>Endopterygota</taxon>
        <taxon>Coleoptera</taxon>
        <taxon>Polyphaga</taxon>
        <taxon>Cucujiformia</taxon>
        <taxon>Chrysomeloidea</taxon>
        <taxon>Chrysomelidae</taxon>
        <taxon>Galerucinae</taxon>
        <taxon>Diabroticina</taxon>
        <taxon>Diabroticites</taxon>
        <taxon>Diabrotica</taxon>
    </lineage>
</organism>
<protein>
    <recommendedName>
        <fullName evidence="3">Saposin B-type domain-containing protein</fullName>
    </recommendedName>
</protein>
<proteinExistence type="predicted"/>
<dbReference type="Proteomes" id="UP001652700">
    <property type="component" value="Unplaced"/>
</dbReference>
<sequence length="102" mass="11108">MKTSIVLAILACVGLTVSAPPKNDVLCDGCVALTQVIQDHLEQDLPLDELEEIVREGCSALPDPLADICKNKLIPAVYNIYHRFEDASPVEICTVLDLCETN</sequence>
<feature type="domain" description="Saposin B-type" evidence="3">
    <location>
        <begin position="23"/>
        <end position="102"/>
    </location>
</feature>
<dbReference type="PROSITE" id="PS50015">
    <property type="entry name" value="SAP_B"/>
    <property type="match status" value="1"/>
</dbReference>
<reference evidence="4" key="1">
    <citation type="submission" date="2025-05" db="UniProtKB">
        <authorList>
            <consortium name="EnsemblMetazoa"/>
        </authorList>
    </citation>
    <scope>IDENTIFICATION</scope>
</reference>
<dbReference type="GeneID" id="114329033"/>
<dbReference type="SMART" id="SM00741">
    <property type="entry name" value="SapB"/>
    <property type="match status" value="1"/>
</dbReference>
<dbReference type="InterPro" id="IPR011001">
    <property type="entry name" value="Saposin-like"/>
</dbReference>
<feature type="signal peptide" evidence="2">
    <location>
        <begin position="1"/>
        <end position="18"/>
    </location>
</feature>
<dbReference type="EnsemblMetazoa" id="XM_050651169.1">
    <property type="protein sequence ID" value="XP_050507126.1"/>
    <property type="gene ID" value="LOC114329033"/>
</dbReference>
<evidence type="ECO:0000259" key="3">
    <source>
        <dbReference type="PROSITE" id="PS50015"/>
    </source>
</evidence>